<dbReference type="PANTHER" id="PTHR12281:SF31">
    <property type="entry name" value="DCN1-LIKE PROTEIN 3"/>
    <property type="match status" value="1"/>
</dbReference>
<dbReference type="FunFam" id="1.10.238.200:FF:000003">
    <property type="entry name" value="DCN1-like protein 3"/>
    <property type="match status" value="1"/>
</dbReference>
<dbReference type="Pfam" id="PF03556">
    <property type="entry name" value="Cullin_binding"/>
    <property type="match status" value="1"/>
</dbReference>
<organism evidence="3">
    <name type="scientific">Tetraselmis chuii</name>
    <dbReference type="NCBI Taxonomy" id="63592"/>
    <lineage>
        <taxon>Eukaryota</taxon>
        <taxon>Viridiplantae</taxon>
        <taxon>Chlorophyta</taxon>
        <taxon>core chlorophytes</taxon>
        <taxon>Chlorodendrophyceae</taxon>
        <taxon>Chlorodendrales</taxon>
        <taxon>Chlorodendraceae</taxon>
        <taxon>Tetraselmis</taxon>
    </lineage>
</organism>
<sequence length="265" mass="29267">MEVDSLFGHTVAATSPVSSSSHGTLEKQHLPAVLEHYAALSSNSSTDMMRAQLQELQCHVQGQGLHGDRALDLLRLMRSEWQWETMDSARFAVVYRFAFWICRDAGKRNMPVDRAVAAWHLMLNGRFRLLERWLTFIRDESGVMTISEDTWRQVLDFTRCILGDMSNYDLTGAWPVLLDEFVEKLRKGRSSSFQKNLHSLADGPAAPNSDAMVAVSPTAGCKRRAVDVDGVAAMLSQMPFGNGVGVENCAVGPCGGAKKRCVGFA</sequence>
<dbReference type="GO" id="GO:0031624">
    <property type="term" value="F:ubiquitin conjugating enzyme binding"/>
    <property type="evidence" value="ECO:0007669"/>
    <property type="project" value="TreeGrafter"/>
</dbReference>
<name>A0A7S1SZM0_9CHLO</name>
<accession>A0A7S1SZM0</accession>
<proteinExistence type="predicted"/>
<dbReference type="AlphaFoldDB" id="A0A7S1SZM0"/>
<reference evidence="3" key="1">
    <citation type="submission" date="2021-01" db="EMBL/GenBank/DDBJ databases">
        <authorList>
            <person name="Corre E."/>
            <person name="Pelletier E."/>
            <person name="Niang G."/>
            <person name="Scheremetjew M."/>
            <person name="Finn R."/>
            <person name="Kale V."/>
            <person name="Holt S."/>
            <person name="Cochrane G."/>
            <person name="Meng A."/>
            <person name="Brown T."/>
            <person name="Cohen L."/>
        </authorList>
    </citation>
    <scope>NUCLEOTIDE SEQUENCE</scope>
    <source>
        <strain evidence="3">PLY429</strain>
    </source>
</reference>
<feature type="domain" description="DCUN1" evidence="2">
    <location>
        <begin position="1"/>
        <end position="186"/>
    </location>
</feature>
<feature type="non-terminal residue" evidence="3">
    <location>
        <position position="265"/>
    </location>
</feature>
<evidence type="ECO:0000256" key="1">
    <source>
        <dbReference type="RuleBase" id="RU410713"/>
    </source>
</evidence>
<dbReference type="InterPro" id="IPR014764">
    <property type="entry name" value="DCN-prot"/>
</dbReference>
<dbReference type="Gene3D" id="1.10.238.200">
    <property type="entry name" value="Cullin, PONY binding domain"/>
    <property type="match status" value="1"/>
</dbReference>
<dbReference type="GO" id="GO:0000151">
    <property type="term" value="C:ubiquitin ligase complex"/>
    <property type="evidence" value="ECO:0007669"/>
    <property type="project" value="TreeGrafter"/>
</dbReference>
<dbReference type="PANTHER" id="PTHR12281">
    <property type="entry name" value="RP42 RELATED"/>
    <property type="match status" value="1"/>
</dbReference>
<dbReference type="InterPro" id="IPR005176">
    <property type="entry name" value="PONY_dom"/>
</dbReference>
<evidence type="ECO:0000313" key="3">
    <source>
        <dbReference type="EMBL" id="CAD9213181.1"/>
    </source>
</evidence>
<dbReference type="PROSITE" id="PS51229">
    <property type="entry name" value="DCUN1"/>
    <property type="match status" value="1"/>
</dbReference>
<gene>
    <name evidence="3" type="ORF">TCHU04912_LOCUS15420</name>
</gene>
<comment type="function">
    <text evidence="1">Neddylation of cullins play an essential role in the regulation of SCF-type complexes activity.</text>
</comment>
<dbReference type="InterPro" id="IPR042460">
    <property type="entry name" value="DCN1-like_PONY"/>
</dbReference>
<dbReference type="EMBL" id="HBGG01029712">
    <property type="protein sequence ID" value="CAD9213181.1"/>
    <property type="molecule type" value="Transcribed_RNA"/>
</dbReference>
<dbReference type="GO" id="GO:0045116">
    <property type="term" value="P:protein neddylation"/>
    <property type="evidence" value="ECO:0007669"/>
    <property type="project" value="TreeGrafter"/>
</dbReference>
<evidence type="ECO:0000259" key="2">
    <source>
        <dbReference type="PROSITE" id="PS51229"/>
    </source>
</evidence>
<dbReference type="GO" id="GO:0005886">
    <property type="term" value="C:plasma membrane"/>
    <property type="evidence" value="ECO:0007669"/>
    <property type="project" value="UniProtKB-ARBA"/>
</dbReference>
<dbReference type="GO" id="GO:0097602">
    <property type="term" value="F:cullin family protein binding"/>
    <property type="evidence" value="ECO:0007669"/>
    <property type="project" value="TreeGrafter"/>
</dbReference>
<protein>
    <recommendedName>
        <fullName evidence="1">Defective in cullin neddylation protein</fullName>
    </recommendedName>
</protein>
<dbReference type="GO" id="GO:0032182">
    <property type="term" value="F:ubiquitin-like protein binding"/>
    <property type="evidence" value="ECO:0007669"/>
    <property type="project" value="TreeGrafter"/>
</dbReference>